<dbReference type="NCBIfam" id="NF005714">
    <property type="entry name" value="PRK07529.1"/>
    <property type="match status" value="1"/>
</dbReference>
<evidence type="ECO:0000259" key="3">
    <source>
        <dbReference type="Pfam" id="PF00501"/>
    </source>
</evidence>
<comment type="caution">
    <text evidence="5">The sequence shown here is derived from an EMBL/GenBank/DDBJ whole genome shotgun (WGS) entry which is preliminary data.</text>
</comment>
<dbReference type="SUPFAM" id="SSF56801">
    <property type="entry name" value="Acetyl-CoA synthetase-like"/>
    <property type="match status" value="1"/>
</dbReference>
<dbReference type="OrthoDB" id="9803968at2"/>
<dbReference type="InParanoid" id="A0A2G4YQY7"/>
<gene>
    <name evidence="5" type="ORF">CRD36_16130</name>
</gene>
<comment type="similarity">
    <text evidence="1">Belongs to the ATP-dependent AMP-binding enzyme family.</text>
</comment>
<organism evidence="5 6">
    <name type="scientific">Paremcibacter congregatus</name>
    <dbReference type="NCBI Taxonomy" id="2043170"/>
    <lineage>
        <taxon>Bacteria</taxon>
        <taxon>Pseudomonadati</taxon>
        <taxon>Pseudomonadota</taxon>
        <taxon>Alphaproteobacteria</taxon>
        <taxon>Emcibacterales</taxon>
        <taxon>Emcibacteraceae</taxon>
        <taxon>Paremcibacter</taxon>
    </lineage>
</organism>
<dbReference type="Pfam" id="PF13193">
    <property type="entry name" value="AMP-binding_C"/>
    <property type="match status" value="1"/>
</dbReference>
<dbReference type="Pfam" id="PF00501">
    <property type="entry name" value="AMP-binding"/>
    <property type="match status" value="1"/>
</dbReference>
<keyword evidence="6" id="KW-1185">Reference proteome</keyword>
<feature type="domain" description="AMP-binding enzyme C-terminal" evidence="4">
    <location>
        <begin position="488"/>
        <end position="563"/>
    </location>
</feature>
<evidence type="ECO:0000313" key="6">
    <source>
        <dbReference type="Proteomes" id="UP000229730"/>
    </source>
</evidence>
<proteinExistence type="inferred from homology"/>
<dbReference type="Gene3D" id="2.30.38.10">
    <property type="entry name" value="Luciferase, Domain 3"/>
    <property type="match status" value="1"/>
</dbReference>
<dbReference type="InterPro" id="IPR020845">
    <property type="entry name" value="AMP-binding_CS"/>
</dbReference>
<dbReference type="AlphaFoldDB" id="A0A2G4YQY7"/>
<dbReference type="PANTHER" id="PTHR43201">
    <property type="entry name" value="ACYL-COA SYNTHETASE"/>
    <property type="match status" value="1"/>
</dbReference>
<evidence type="ECO:0000259" key="4">
    <source>
        <dbReference type="Pfam" id="PF13193"/>
    </source>
</evidence>
<dbReference type="Gene3D" id="3.40.50.980">
    <property type="match status" value="2"/>
</dbReference>
<dbReference type="InterPro" id="IPR045851">
    <property type="entry name" value="AMP-bd_C_sf"/>
</dbReference>
<keyword evidence="2" id="KW-0436">Ligase</keyword>
<dbReference type="PROSITE" id="PS00455">
    <property type="entry name" value="AMP_BINDING"/>
    <property type="match status" value="1"/>
</dbReference>
<dbReference type="InterPro" id="IPR000873">
    <property type="entry name" value="AMP-dep_synth/lig_dom"/>
</dbReference>
<dbReference type="EMBL" id="PDEM01000031">
    <property type="protein sequence ID" value="PHZ83876.1"/>
    <property type="molecule type" value="Genomic_DNA"/>
</dbReference>
<name>A0A2G4YQY7_9PROT</name>
<dbReference type="PANTHER" id="PTHR43201:SF5">
    <property type="entry name" value="MEDIUM-CHAIN ACYL-COA LIGASE ACSF2, MITOCHONDRIAL"/>
    <property type="match status" value="1"/>
</dbReference>
<reference evidence="5 6" key="1">
    <citation type="submission" date="2017-10" db="EMBL/GenBank/DDBJ databases">
        <title>Frigbacter circumglobatus gen. nov. sp. nov., isolated from sediment cultured in situ.</title>
        <authorList>
            <person name="Zhao Z."/>
        </authorList>
    </citation>
    <scope>NUCLEOTIDE SEQUENCE [LARGE SCALE GENOMIC DNA]</scope>
    <source>
        <strain evidence="5 6">ZYL</strain>
    </source>
</reference>
<evidence type="ECO:0000256" key="2">
    <source>
        <dbReference type="ARBA" id="ARBA00022598"/>
    </source>
</evidence>
<dbReference type="GO" id="GO:0006631">
    <property type="term" value="P:fatty acid metabolic process"/>
    <property type="evidence" value="ECO:0007669"/>
    <property type="project" value="TreeGrafter"/>
</dbReference>
<dbReference type="Proteomes" id="UP000229730">
    <property type="component" value="Unassembled WGS sequence"/>
</dbReference>
<evidence type="ECO:0000256" key="1">
    <source>
        <dbReference type="ARBA" id="ARBA00006432"/>
    </source>
</evidence>
<dbReference type="InterPro" id="IPR025110">
    <property type="entry name" value="AMP-bd_C"/>
</dbReference>
<accession>A0A2G4YQY7</accession>
<dbReference type="Gene3D" id="3.30.300.30">
    <property type="match status" value="1"/>
</dbReference>
<dbReference type="GO" id="GO:0031956">
    <property type="term" value="F:medium-chain fatty acid-CoA ligase activity"/>
    <property type="evidence" value="ECO:0007669"/>
    <property type="project" value="TreeGrafter"/>
</dbReference>
<sequence>MVKGISTFQDIQKLETRPLESLELPHSILDGIRHGSTICQNRDALTFLPNPYHTLDIFKWSYTDLIEEITQAAKGFLAISEDKNPVISMLLPNLPETYFSLYGAQSVGQANPINPLLEPEQIKDIMQAAHTNILVTLASLPGTDLFEKAVKACENLPNVKTIITVDPTKYARGINSIAGSLISKIKTRAKDIKIVPFSKLAKIGLHLTLPIRKWDDRGALFHTGGTTGAPKIAQLTHGNQIFISWAAATNRFMEENKSIFCGLPLFHVNGALITGLVSWMNGATVFLGPAQGFRTPGLIENFWSIIESHKIGAFSAVPAIFQKLSEIPADKYDISSIEFAICGAAPISKTTFKNFQSNTSILLLEGYGFTEGACISSISPGYGEQRVGSVGLKIPYQDITVFKELKNTGAFHPVETNQIGIIGVTGPNVFQGYLSSDDNQNIWIEWDGKKWYNTGDMGRLDQEGYLWLTGRKKDLIIRGGHNIDPMIIENGLICHPLIESVAAIGSPDPEVGEIPVAYVIVKEGKSLSVRDMLDFAQTVIPERAAIPKHIVIIDQMPLTTIGKIFKPALIEKELKRVLSGLLAKNLKNDNHKILISKDKKLGHQIYIRPSHTAWSNETYLRIKKILDQYALNINLQKNI</sequence>
<dbReference type="RefSeq" id="WP_099474973.1">
    <property type="nucleotide sequence ID" value="NZ_CP041025.1"/>
</dbReference>
<evidence type="ECO:0000313" key="5">
    <source>
        <dbReference type="EMBL" id="PHZ83876.1"/>
    </source>
</evidence>
<protein>
    <submittedName>
        <fullName evidence="5">Acyl-CoA synthetase</fullName>
    </submittedName>
</protein>
<feature type="domain" description="AMP-dependent synthetase/ligase" evidence="3">
    <location>
        <begin position="57"/>
        <end position="434"/>
    </location>
</feature>